<organism evidence="1">
    <name type="scientific">Lepeophtheirus salmonis</name>
    <name type="common">Salmon louse</name>
    <name type="synonym">Caligus salmonis</name>
    <dbReference type="NCBI Taxonomy" id="72036"/>
    <lineage>
        <taxon>Eukaryota</taxon>
        <taxon>Metazoa</taxon>
        <taxon>Ecdysozoa</taxon>
        <taxon>Arthropoda</taxon>
        <taxon>Crustacea</taxon>
        <taxon>Multicrustacea</taxon>
        <taxon>Hexanauplia</taxon>
        <taxon>Copepoda</taxon>
        <taxon>Siphonostomatoida</taxon>
        <taxon>Caligidae</taxon>
        <taxon>Lepeophtheirus</taxon>
    </lineage>
</organism>
<name>A0A0K2UZN3_LEPSM</name>
<protein>
    <submittedName>
        <fullName evidence="1">Uncharacterized protein</fullName>
    </submittedName>
</protein>
<sequence length="70" mass="8286">MGFSSPFSEKVYVDEIEGPKDLLLSQRKEYLIHWLQEKIVNVMLLKTPAKSKRWVKWKKGVLESIAYYLV</sequence>
<reference evidence="1" key="1">
    <citation type="submission" date="2014-05" db="EMBL/GenBank/DDBJ databases">
        <authorList>
            <person name="Chronopoulou M."/>
        </authorList>
    </citation>
    <scope>NUCLEOTIDE SEQUENCE</scope>
    <source>
        <tissue evidence="1">Whole organism</tissue>
    </source>
</reference>
<evidence type="ECO:0000313" key="1">
    <source>
        <dbReference type="EMBL" id="CDW43540.1"/>
    </source>
</evidence>
<dbReference type="AlphaFoldDB" id="A0A0K2UZN3"/>
<accession>A0A0K2UZN3</accession>
<dbReference type="EMBL" id="HACA01026179">
    <property type="protein sequence ID" value="CDW43540.1"/>
    <property type="molecule type" value="Transcribed_RNA"/>
</dbReference>
<proteinExistence type="predicted"/>